<dbReference type="Proteomes" id="UP000242501">
    <property type="component" value="Unassembled WGS sequence"/>
</dbReference>
<accession>A0A1G6JR50</accession>
<protein>
    <submittedName>
        <fullName evidence="1">Uncharacterized protein</fullName>
    </submittedName>
</protein>
<organism evidence="1 2">
    <name type="scientific">Acinetobacter boissieri</name>
    <dbReference type="NCBI Taxonomy" id="1219383"/>
    <lineage>
        <taxon>Bacteria</taxon>
        <taxon>Pseudomonadati</taxon>
        <taxon>Pseudomonadota</taxon>
        <taxon>Gammaproteobacteria</taxon>
        <taxon>Moraxellales</taxon>
        <taxon>Moraxellaceae</taxon>
        <taxon>Acinetobacter</taxon>
    </lineage>
</organism>
<dbReference type="AlphaFoldDB" id="A0A1G6JR50"/>
<sequence length="77" mass="9187">MKYLQCEQILAYRNDYLEVKKQSYQQYLISYEHLKNICQKPNLSAKMQNNKEASLIFKSKNKVELGPRLCGYSYSNR</sequence>
<dbReference type="STRING" id="1219383.SAMN05421733_11233"/>
<keyword evidence="2" id="KW-1185">Reference proteome</keyword>
<evidence type="ECO:0000313" key="1">
    <source>
        <dbReference type="EMBL" id="SDC21158.1"/>
    </source>
</evidence>
<evidence type="ECO:0000313" key="2">
    <source>
        <dbReference type="Proteomes" id="UP000242501"/>
    </source>
</evidence>
<dbReference type="EMBL" id="FMYL01000012">
    <property type="protein sequence ID" value="SDC21158.1"/>
    <property type="molecule type" value="Genomic_DNA"/>
</dbReference>
<dbReference type="RefSeq" id="WP_092749713.1">
    <property type="nucleotide sequence ID" value="NZ_FMYL01000012.1"/>
</dbReference>
<reference evidence="2" key="1">
    <citation type="submission" date="2016-09" db="EMBL/GenBank/DDBJ databases">
        <authorList>
            <person name="Varghese N."/>
            <person name="Submissions S."/>
        </authorList>
    </citation>
    <scope>NUCLEOTIDE SEQUENCE [LARGE SCALE GENOMIC DNA]</scope>
    <source>
        <strain evidence="2">ANC 4422</strain>
    </source>
</reference>
<name>A0A1G6JR50_9GAMM</name>
<proteinExistence type="predicted"/>
<gene>
    <name evidence="1" type="ORF">SAMN05421733_11233</name>
</gene>